<feature type="transmembrane region" description="Helical" evidence="7">
    <location>
        <begin position="31"/>
        <end position="52"/>
    </location>
</feature>
<dbReference type="RefSeq" id="WP_432432148.1">
    <property type="nucleotide sequence ID" value="NZ_SWAD01000039.1"/>
</dbReference>
<evidence type="ECO:0000256" key="4">
    <source>
        <dbReference type="ARBA" id="ARBA00022989"/>
    </source>
</evidence>
<evidence type="ECO:0000256" key="3">
    <source>
        <dbReference type="ARBA" id="ARBA00022692"/>
    </source>
</evidence>
<accession>A0A5S4EN58</accession>
<evidence type="ECO:0000256" key="1">
    <source>
        <dbReference type="ARBA" id="ARBA00004167"/>
    </source>
</evidence>
<protein>
    <submittedName>
        <fullName evidence="8">Conjugative transfer protein TrbI</fullName>
    </submittedName>
</protein>
<feature type="region of interest" description="Disordered" evidence="6">
    <location>
        <begin position="115"/>
        <end position="140"/>
    </location>
</feature>
<comment type="subcellular location">
    <subcellularLocation>
        <location evidence="1">Membrane</location>
        <topology evidence="1">Single-pass membrane protein</topology>
    </subcellularLocation>
</comment>
<dbReference type="InterPro" id="IPR042217">
    <property type="entry name" value="T4SS_VirB10/TrbI"/>
</dbReference>
<dbReference type="CDD" id="cd16429">
    <property type="entry name" value="VirB10"/>
    <property type="match status" value="1"/>
</dbReference>
<keyword evidence="4 7" id="KW-1133">Transmembrane helix</keyword>
<dbReference type="AlphaFoldDB" id="A0A5S4EN58"/>
<gene>
    <name evidence="8" type="ORF">ACCUM_3887</name>
</gene>
<evidence type="ECO:0000256" key="2">
    <source>
        <dbReference type="ARBA" id="ARBA00010265"/>
    </source>
</evidence>
<evidence type="ECO:0000313" key="8">
    <source>
        <dbReference type="EMBL" id="TMQ76847.1"/>
    </source>
</evidence>
<dbReference type="InterPro" id="IPR005498">
    <property type="entry name" value="T4SS_VirB10/TraB/TrbI"/>
</dbReference>
<sequence>MVDPLTEDQMSPDASPGEVSRKSGVRRVNNLPMYLIGGVMTVFLGIMVLVAADRAAQQNKPNSGPKEKGGNTSLFASEIAGTQKDGIIPAAAAAPLQVPDLSAPATADGAVLIARPDNLDTPPKPPTSAAGGTSQSGHRDEELNRIRMAKMQQLEEAVKARTTVQMVAPRSAGSAPGAAGYAGAPGSREETLARLAAIRQQTEAAVHDDPTAAYKARLATLQSSGIGGAGGSAASSPQLLQTATASGRNNVAQFGNGSSGEQADRWQLESRLEAPRSPFELRAGFVIPGTLISGINSELPGQLMAQVAQNVYDTPTGKHLLIPQGSRLVGRYSSDVAYGQARVLVAWQRIVFPDGKAIDIGAMPGADGAGYAGFNDQVNNHYLRLFGSAILMSAVTAGITYSQRQNQGNSVYGAPSASSALSEALGQQLGQVTAQLIAKNMNIAPTLEIRPGYRFNVIVTKDMTFSKPYQSFDY</sequence>
<proteinExistence type="inferred from homology"/>
<keyword evidence="9" id="KW-1185">Reference proteome</keyword>
<dbReference type="Proteomes" id="UP000306324">
    <property type="component" value="Unassembled WGS sequence"/>
</dbReference>
<evidence type="ECO:0000256" key="7">
    <source>
        <dbReference type="SAM" id="Phobius"/>
    </source>
</evidence>
<feature type="region of interest" description="Disordered" evidence="6">
    <location>
        <begin position="1"/>
        <end position="22"/>
    </location>
</feature>
<dbReference type="Pfam" id="PF03743">
    <property type="entry name" value="TrbI"/>
    <property type="match status" value="1"/>
</dbReference>
<evidence type="ECO:0000256" key="5">
    <source>
        <dbReference type="ARBA" id="ARBA00023136"/>
    </source>
</evidence>
<dbReference type="GO" id="GO:0016020">
    <property type="term" value="C:membrane"/>
    <property type="evidence" value="ECO:0007669"/>
    <property type="project" value="UniProtKB-SubCell"/>
</dbReference>
<comment type="caution">
    <text evidence="8">The sequence shown here is derived from an EMBL/GenBank/DDBJ whole genome shotgun (WGS) entry which is preliminary data.</text>
</comment>
<keyword evidence="3 7" id="KW-0812">Transmembrane</keyword>
<dbReference type="EMBL" id="SWAD01000039">
    <property type="protein sequence ID" value="TMQ76847.1"/>
    <property type="molecule type" value="Genomic_DNA"/>
</dbReference>
<keyword evidence="5 7" id="KW-0472">Membrane</keyword>
<reference evidence="8 9" key="1">
    <citation type="submission" date="2019-04" db="EMBL/GenBank/DDBJ databases">
        <title>A novel phosphate-accumulating bacterium identified in bioreactor for phosphate removal from wastewater.</title>
        <authorList>
            <person name="Kotlyarov R.Y."/>
            <person name="Beletsky A.V."/>
            <person name="Kallistova A.Y."/>
            <person name="Dorofeev A.G."/>
            <person name="Nikolaev Y.Y."/>
            <person name="Pimenov N.V."/>
            <person name="Ravin N.V."/>
            <person name="Mardanov A.V."/>
        </authorList>
    </citation>
    <scope>NUCLEOTIDE SEQUENCE [LARGE SCALE GENOMIC DNA]</scope>
    <source>
        <strain evidence="8 9">Bin19</strain>
    </source>
</reference>
<comment type="similarity">
    <text evidence="2">Belongs to the TrbI/VirB10 family.</text>
</comment>
<organism evidence="8 9">
    <name type="scientific">Candidatus Accumulibacter phosphatis</name>
    <dbReference type="NCBI Taxonomy" id="327160"/>
    <lineage>
        <taxon>Bacteria</taxon>
        <taxon>Pseudomonadati</taxon>
        <taxon>Pseudomonadota</taxon>
        <taxon>Betaproteobacteria</taxon>
        <taxon>Candidatus Accumulibacter</taxon>
    </lineage>
</organism>
<dbReference type="Gene3D" id="2.40.128.260">
    <property type="entry name" value="Type IV secretion system, VirB10/TraB/TrbI"/>
    <property type="match status" value="1"/>
</dbReference>
<evidence type="ECO:0000256" key="6">
    <source>
        <dbReference type="SAM" id="MobiDB-lite"/>
    </source>
</evidence>
<evidence type="ECO:0000313" key="9">
    <source>
        <dbReference type="Proteomes" id="UP000306324"/>
    </source>
</evidence>
<name>A0A5S4EN58_9PROT</name>